<reference evidence="1 2" key="1">
    <citation type="submission" date="2015-01" db="EMBL/GenBank/DDBJ databases">
        <title>The Genome Sequence of Cladophialophora immunda CBS83496.</title>
        <authorList>
            <consortium name="The Broad Institute Genomics Platform"/>
            <person name="Cuomo C."/>
            <person name="de Hoog S."/>
            <person name="Gorbushina A."/>
            <person name="Stielow B."/>
            <person name="Teixiera M."/>
            <person name="Abouelleil A."/>
            <person name="Chapman S.B."/>
            <person name="Priest M."/>
            <person name="Young S.K."/>
            <person name="Wortman J."/>
            <person name="Nusbaum C."/>
            <person name="Birren B."/>
        </authorList>
    </citation>
    <scope>NUCLEOTIDE SEQUENCE [LARGE SCALE GENOMIC DNA]</scope>
    <source>
        <strain evidence="1 2">CBS 83496</strain>
    </source>
</reference>
<keyword evidence="2" id="KW-1185">Reference proteome</keyword>
<gene>
    <name evidence="1" type="ORF">PV07_07175</name>
</gene>
<dbReference type="AlphaFoldDB" id="A0A0D2CUW2"/>
<proteinExistence type="predicted"/>
<protein>
    <submittedName>
        <fullName evidence="1">Uncharacterized protein</fullName>
    </submittedName>
</protein>
<dbReference type="HOGENOM" id="CLU_2049440_0_0_1"/>
<accession>A0A0D2CUW2</accession>
<organism evidence="1 2">
    <name type="scientific">Cladophialophora immunda</name>
    <dbReference type="NCBI Taxonomy" id="569365"/>
    <lineage>
        <taxon>Eukaryota</taxon>
        <taxon>Fungi</taxon>
        <taxon>Dikarya</taxon>
        <taxon>Ascomycota</taxon>
        <taxon>Pezizomycotina</taxon>
        <taxon>Eurotiomycetes</taxon>
        <taxon>Chaetothyriomycetidae</taxon>
        <taxon>Chaetothyriales</taxon>
        <taxon>Herpotrichiellaceae</taxon>
        <taxon>Cladophialophora</taxon>
    </lineage>
</organism>
<name>A0A0D2CUW2_9EURO</name>
<dbReference type="EMBL" id="KN847043">
    <property type="protein sequence ID" value="KIW27439.1"/>
    <property type="molecule type" value="Genomic_DNA"/>
</dbReference>
<dbReference type="VEuPathDB" id="FungiDB:PV07_07175"/>
<evidence type="ECO:0000313" key="2">
    <source>
        <dbReference type="Proteomes" id="UP000054466"/>
    </source>
</evidence>
<dbReference type="GeneID" id="27346369"/>
<dbReference type="Proteomes" id="UP000054466">
    <property type="component" value="Unassembled WGS sequence"/>
</dbReference>
<sequence length="120" mass="13283">MGGTRSKADGLSLHTLKLSSLARTATWRLKHGKLGNLLSLDVHLILRFFICPTGTMAIIQSFLSADCDYFIDTHDAVAYPESSTKRSSIRLRLLGGRPSVFKAIDGKMHRKLVSFCKCIT</sequence>
<dbReference type="RefSeq" id="XP_016247655.1">
    <property type="nucleotide sequence ID" value="XM_016394236.1"/>
</dbReference>
<evidence type="ECO:0000313" key="1">
    <source>
        <dbReference type="EMBL" id="KIW27439.1"/>
    </source>
</evidence>